<dbReference type="NCBIfam" id="TIGR00125">
    <property type="entry name" value="cyt_tran_rel"/>
    <property type="match status" value="1"/>
</dbReference>
<keyword evidence="2 4" id="KW-0548">Nucleotidyltransferase</keyword>
<dbReference type="PANTHER" id="PTHR43793">
    <property type="entry name" value="FAD SYNTHASE"/>
    <property type="match status" value="1"/>
</dbReference>
<comment type="caution">
    <text evidence="4">The sequence shown here is derived from an EMBL/GenBank/DDBJ whole genome shotgun (WGS) entry which is preliminary data.</text>
</comment>
<reference evidence="4 5" key="1">
    <citation type="journal article" date="2016" name="Nat. Commun.">
        <title>Thousands of microbial genomes shed light on interconnected biogeochemical processes in an aquifer system.</title>
        <authorList>
            <person name="Anantharaman K."/>
            <person name="Brown C.T."/>
            <person name="Hug L.A."/>
            <person name="Sharon I."/>
            <person name="Castelle C.J."/>
            <person name="Probst A.J."/>
            <person name="Thomas B.C."/>
            <person name="Singh A."/>
            <person name="Wilkins M.J."/>
            <person name="Karaoz U."/>
            <person name="Brodie E.L."/>
            <person name="Williams K.H."/>
            <person name="Hubbard S.S."/>
            <person name="Banfield J.F."/>
        </authorList>
    </citation>
    <scope>NUCLEOTIDE SEQUENCE [LARGE SCALE GENOMIC DNA]</scope>
</reference>
<dbReference type="AlphaFoldDB" id="A0A1F6V880"/>
<evidence type="ECO:0000256" key="2">
    <source>
        <dbReference type="ARBA" id="ARBA00022695"/>
    </source>
</evidence>
<dbReference type="GO" id="GO:0016779">
    <property type="term" value="F:nucleotidyltransferase activity"/>
    <property type="evidence" value="ECO:0007669"/>
    <property type="project" value="UniProtKB-KW"/>
</dbReference>
<dbReference type="Gene3D" id="3.40.50.620">
    <property type="entry name" value="HUPs"/>
    <property type="match status" value="1"/>
</dbReference>
<keyword evidence="1 4" id="KW-0808">Transferase</keyword>
<dbReference type="InterPro" id="IPR050385">
    <property type="entry name" value="Archaeal_FAD_synthase"/>
</dbReference>
<feature type="domain" description="Cytidyltransferase-like" evidence="3">
    <location>
        <begin position="5"/>
        <end position="96"/>
    </location>
</feature>
<dbReference type="Proteomes" id="UP000177370">
    <property type="component" value="Unassembled WGS sequence"/>
</dbReference>
<dbReference type="InterPro" id="IPR004821">
    <property type="entry name" value="Cyt_trans-like"/>
</dbReference>
<dbReference type="SUPFAM" id="SSF52374">
    <property type="entry name" value="Nucleotidylyl transferase"/>
    <property type="match status" value="1"/>
</dbReference>
<accession>A0A1F6V880</accession>
<organism evidence="4 5">
    <name type="scientific">Candidatus Nomurabacteria bacterium RIFCSPHIGHO2_01_FULL_40_24b</name>
    <dbReference type="NCBI Taxonomy" id="1801739"/>
    <lineage>
        <taxon>Bacteria</taxon>
        <taxon>Candidatus Nomuraibacteriota</taxon>
    </lineage>
</organism>
<protein>
    <submittedName>
        <fullName evidence="4">Glycerol-3-phosphate cytidylyltransferase</fullName>
    </submittedName>
</protein>
<dbReference type="EMBL" id="MFTP01000012">
    <property type="protein sequence ID" value="OGI65835.1"/>
    <property type="molecule type" value="Genomic_DNA"/>
</dbReference>
<evidence type="ECO:0000259" key="3">
    <source>
        <dbReference type="Pfam" id="PF01467"/>
    </source>
</evidence>
<evidence type="ECO:0000256" key="1">
    <source>
        <dbReference type="ARBA" id="ARBA00022679"/>
    </source>
</evidence>
<dbReference type="Pfam" id="PF01467">
    <property type="entry name" value="CTP_transf_like"/>
    <property type="match status" value="1"/>
</dbReference>
<evidence type="ECO:0000313" key="4">
    <source>
        <dbReference type="EMBL" id="OGI65835.1"/>
    </source>
</evidence>
<evidence type="ECO:0000313" key="5">
    <source>
        <dbReference type="Proteomes" id="UP000177370"/>
    </source>
</evidence>
<dbReference type="PANTHER" id="PTHR43793:SF1">
    <property type="entry name" value="FAD SYNTHASE"/>
    <property type="match status" value="1"/>
</dbReference>
<dbReference type="InterPro" id="IPR014729">
    <property type="entry name" value="Rossmann-like_a/b/a_fold"/>
</dbReference>
<sequence length="133" mass="15365">MIKGFTCGPMDLLHAGHVLMLKECKDQCDFLVVGLQTDPTINRPEKNKPIETMEERLIRLRGCKYVDEIIPYNTEADLYELLKKIDIDIRFIGTDWKGKHFTGDDLPIKIIFNTREHNFSSSSLRARILNGKN</sequence>
<proteinExistence type="predicted"/>
<name>A0A1F6V880_9BACT</name>
<gene>
    <name evidence="4" type="ORF">A2647_00445</name>
</gene>